<accession>A0A7S3L973</accession>
<proteinExistence type="predicted"/>
<dbReference type="InterPro" id="IPR036866">
    <property type="entry name" value="RibonucZ/Hydroxyglut_hydro"/>
</dbReference>
<dbReference type="PANTHER" id="PTHR43084">
    <property type="entry name" value="PERSULFIDE DIOXYGENASE ETHE1"/>
    <property type="match status" value="1"/>
</dbReference>
<dbReference type="InterPro" id="IPR051682">
    <property type="entry name" value="Mito_Persulfide_Diox"/>
</dbReference>
<dbReference type="GO" id="GO:0046872">
    <property type="term" value="F:metal ion binding"/>
    <property type="evidence" value="ECO:0007669"/>
    <property type="project" value="UniProtKB-KW"/>
</dbReference>
<name>A0A7S3L973_9STRA</name>
<protein>
    <recommendedName>
        <fullName evidence="2">Metallo-beta-lactamase domain-containing protein</fullName>
    </recommendedName>
</protein>
<dbReference type="SMART" id="SM00849">
    <property type="entry name" value="Lactamase_B"/>
    <property type="match status" value="1"/>
</dbReference>
<dbReference type="AlphaFoldDB" id="A0A7S3L973"/>
<dbReference type="GO" id="GO:0006749">
    <property type="term" value="P:glutathione metabolic process"/>
    <property type="evidence" value="ECO:0007669"/>
    <property type="project" value="InterPro"/>
</dbReference>
<keyword evidence="1" id="KW-0479">Metal-binding</keyword>
<evidence type="ECO:0000259" key="2">
    <source>
        <dbReference type="SMART" id="SM00849"/>
    </source>
</evidence>
<dbReference type="Gene3D" id="3.60.15.10">
    <property type="entry name" value="Ribonuclease Z/Hydroxyacylglutathione hydrolase-like"/>
    <property type="match status" value="1"/>
</dbReference>
<organism evidence="3">
    <name type="scientific">Amphora coffeiformis</name>
    <dbReference type="NCBI Taxonomy" id="265554"/>
    <lineage>
        <taxon>Eukaryota</taxon>
        <taxon>Sar</taxon>
        <taxon>Stramenopiles</taxon>
        <taxon>Ochrophyta</taxon>
        <taxon>Bacillariophyta</taxon>
        <taxon>Bacillariophyceae</taxon>
        <taxon>Bacillariophycidae</taxon>
        <taxon>Thalassiophysales</taxon>
        <taxon>Catenulaceae</taxon>
        <taxon>Amphora</taxon>
    </lineage>
</organism>
<evidence type="ECO:0000256" key="1">
    <source>
        <dbReference type="ARBA" id="ARBA00022723"/>
    </source>
</evidence>
<dbReference type="InterPro" id="IPR044528">
    <property type="entry name" value="POD-like_MBL-fold"/>
</dbReference>
<gene>
    <name evidence="3" type="ORF">ACOF00016_LOCUS12811</name>
</gene>
<dbReference type="GO" id="GO:0050313">
    <property type="term" value="F:sulfur dioxygenase activity"/>
    <property type="evidence" value="ECO:0007669"/>
    <property type="project" value="InterPro"/>
</dbReference>
<dbReference type="PANTHER" id="PTHR43084:SF1">
    <property type="entry name" value="PERSULFIDE DIOXYGENASE ETHE1, MITOCHONDRIAL"/>
    <property type="match status" value="1"/>
</dbReference>
<dbReference type="Pfam" id="PF00753">
    <property type="entry name" value="Lactamase_B"/>
    <property type="match status" value="1"/>
</dbReference>
<feature type="domain" description="Metallo-beta-lactamase" evidence="2">
    <location>
        <begin position="15"/>
        <end position="210"/>
    </location>
</feature>
<dbReference type="GO" id="GO:0070813">
    <property type="term" value="P:hydrogen sulfide metabolic process"/>
    <property type="evidence" value="ECO:0007669"/>
    <property type="project" value="TreeGrafter"/>
</dbReference>
<sequence length="296" mass="32353">MVSPPQVTCFFHKDTNTCTYVVKDTATSHALIIDPVMDFDAGAARTGQVHNEQVEAFCKTNNLTIDYIIETHVHADHLTGANYLAQKFPNAKTAIGENVKAVQALFQQVFNLDGEKDNFMPDGSQFDLLLKDNSEFMLGETSVKVLHTPGHTPACISLVVGDCVFTGDTLFMPDMGTARCDFPGGSVDQLFNSIQRLYELPDETRVFVGHDYAPGGRPIAWESTIGESKANNKQIKAETTLEEFSVFRKARDAQLAAPKLIIPSLQVNLRNGVMPAAESNGTVYLKVPINVVGGNK</sequence>
<evidence type="ECO:0000313" key="3">
    <source>
        <dbReference type="EMBL" id="CAE0415742.1"/>
    </source>
</evidence>
<dbReference type="InterPro" id="IPR001279">
    <property type="entry name" value="Metallo-B-lactamas"/>
</dbReference>
<dbReference type="EMBL" id="HBIM01016372">
    <property type="protein sequence ID" value="CAE0415742.1"/>
    <property type="molecule type" value="Transcribed_RNA"/>
</dbReference>
<dbReference type="SUPFAM" id="SSF56281">
    <property type="entry name" value="Metallo-hydrolase/oxidoreductase"/>
    <property type="match status" value="1"/>
</dbReference>
<reference evidence="3" key="1">
    <citation type="submission" date="2021-01" db="EMBL/GenBank/DDBJ databases">
        <authorList>
            <person name="Corre E."/>
            <person name="Pelletier E."/>
            <person name="Niang G."/>
            <person name="Scheremetjew M."/>
            <person name="Finn R."/>
            <person name="Kale V."/>
            <person name="Holt S."/>
            <person name="Cochrane G."/>
            <person name="Meng A."/>
            <person name="Brown T."/>
            <person name="Cohen L."/>
        </authorList>
    </citation>
    <scope>NUCLEOTIDE SEQUENCE</scope>
    <source>
        <strain evidence="3">CCMP127</strain>
    </source>
</reference>
<dbReference type="CDD" id="cd07724">
    <property type="entry name" value="POD-like_MBL-fold"/>
    <property type="match status" value="1"/>
</dbReference>